<protein>
    <submittedName>
        <fullName evidence="1">DUF3243 domain-containing protein</fullName>
    </submittedName>
</protein>
<proteinExistence type="predicted"/>
<reference evidence="1 2" key="1">
    <citation type="submission" date="2020-11" db="EMBL/GenBank/DDBJ databases">
        <title>Genomic insight of Alicyclobacillus mali FL 18 reveals a new arsenic-resistant strain, with potential in environmental biotechnology.</title>
        <authorList>
            <person name="Fiorentino G."/>
            <person name="Gallo G."/>
            <person name="Aulitto M."/>
        </authorList>
    </citation>
    <scope>NUCLEOTIDE SEQUENCE [LARGE SCALE GENOMIC DNA]</scope>
    <source>
        <strain evidence="1 2">FL 18</strain>
    </source>
</reference>
<dbReference type="InterPro" id="IPR024702">
    <property type="entry name" value="Uncharacterised_YmfJ"/>
</dbReference>
<name>A0ABS0F761_9BACL</name>
<dbReference type="InterPro" id="IPR038292">
    <property type="entry name" value="YmfJ/YflH_sf"/>
</dbReference>
<dbReference type="Pfam" id="PF11588">
    <property type="entry name" value="DUF3243"/>
    <property type="match status" value="1"/>
</dbReference>
<evidence type="ECO:0000313" key="1">
    <source>
        <dbReference type="EMBL" id="MBF8379103.1"/>
    </source>
</evidence>
<accession>A0ABS0F761</accession>
<comment type="caution">
    <text evidence="1">The sequence shown here is derived from an EMBL/GenBank/DDBJ whole genome shotgun (WGS) entry which is preliminary data.</text>
</comment>
<dbReference type="PIRSF" id="PIRSF004764">
    <property type="entry name" value="YmfJ"/>
    <property type="match status" value="1"/>
</dbReference>
<gene>
    <name evidence="1" type="ORF">IW967_14730</name>
</gene>
<keyword evidence="2" id="KW-1185">Reference proteome</keyword>
<dbReference type="Gene3D" id="1.10.760.20">
    <property type="entry name" value="Protein of unknown function DUF3243"/>
    <property type="match status" value="1"/>
</dbReference>
<dbReference type="InterPro" id="IPR021637">
    <property type="entry name" value="DUF3243"/>
</dbReference>
<evidence type="ECO:0000313" key="2">
    <source>
        <dbReference type="Proteomes" id="UP000642910"/>
    </source>
</evidence>
<dbReference type="Proteomes" id="UP000642910">
    <property type="component" value="Unassembled WGS sequence"/>
</dbReference>
<dbReference type="RefSeq" id="WP_067847347.1">
    <property type="nucleotide sequence ID" value="NZ_JADPKZ010000048.1"/>
</dbReference>
<sequence length="83" mass="9487">MGVMETFENWKQFLGEHVDRAKEAGLNQDQLANIATKVGEFLASKVDPKNPEQQLLKEMWNVADDEERRSIASIMVKMADRAH</sequence>
<dbReference type="EMBL" id="JADPKZ010000048">
    <property type="protein sequence ID" value="MBF8379103.1"/>
    <property type="molecule type" value="Genomic_DNA"/>
</dbReference>
<organism evidence="1 2">
    <name type="scientific">Alicyclobacillus mali</name>
    <name type="common">ex Roth et al. 2021</name>
    <dbReference type="NCBI Taxonomy" id="1123961"/>
    <lineage>
        <taxon>Bacteria</taxon>
        <taxon>Bacillati</taxon>
        <taxon>Bacillota</taxon>
        <taxon>Bacilli</taxon>
        <taxon>Bacillales</taxon>
        <taxon>Alicyclobacillaceae</taxon>
        <taxon>Alicyclobacillus</taxon>
    </lineage>
</organism>